<evidence type="ECO:0000256" key="1">
    <source>
        <dbReference type="ARBA" id="ARBA00022679"/>
    </source>
</evidence>
<dbReference type="EC" id="2.7.7.108" evidence="5"/>
<comment type="catalytic activity">
    <reaction evidence="7">
        <text>L-tyrosyl-[protein] + ATP = O-(5'-adenylyl)-L-tyrosyl-[protein] + diphosphate</text>
        <dbReference type="Rhea" id="RHEA:54288"/>
        <dbReference type="Rhea" id="RHEA-COMP:10136"/>
        <dbReference type="Rhea" id="RHEA-COMP:13846"/>
        <dbReference type="ChEBI" id="CHEBI:30616"/>
        <dbReference type="ChEBI" id="CHEBI:33019"/>
        <dbReference type="ChEBI" id="CHEBI:46858"/>
        <dbReference type="ChEBI" id="CHEBI:83624"/>
        <dbReference type="EC" id="2.7.7.108"/>
    </reaction>
</comment>
<dbReference type="PROSITE" id="PS51459">
    <property type="entry name" value="FIDO"/>
    <property type="match status" value="1"/>
</dbReference>
<dbReference type="GO" id="GO:0051302">
    <property type="term" value="P:regulation of cell division"/>
    <property type="evidence" value="ECO:0007669"/>
    <property type="project" value="TreeGrafter"/>
</dbReference>
<comment type="catalytic activity">
    <reaction evidence="6">
        <text>L-threonyl-[protein] + ATP = 3-O-(5'-adenylyl)-L-threonyl-[protein] + diphosphate</text>
        <dbReference type="Rhea" id="RHEA:54292"/>
        <dbReference type="Rhea" id="RHEA-COMP:11060"/>
        <dbReference type="Rhea" id="RHEA-COMP:13847"/>
        <dbReference type="ChEBI" id="CHEBI:30013"/>
        <dbReference type="ChEBI" id="CHEBI:30616"/>
        <dbReference type="ChEBI" id="CHEBI:33019"/>
        <dbReference type="ChEBI" id="CHEBI:138113"/>
        <dbReference type="EC" id="2.7.7.108"/>
    </reaction>
</comment>
<evidence type="ECO:0000256" key="5">
    <source>
        <dbReference type="ARBA" id="ARBA00034531"/>
    </source>
</evidence>
<dbReference type="GO" id="GO:0070733">
    <property type="term" value="F:AMPylase activity"/>
    <property type="evidence" value="ECO:0007669"/>
    <property type="project" value="UniProtKB-EC"/>
</dbReference>
<dbReference type="GO" id="GO:0005524">
    <property type="term" value="F:ATP binding"/>
    <property type="evidence" value="ECO:0007669"/>
    <property type="project" value="UniProtKB-KW"/>
</dbReference>
<dbReference type="Pfam" id="PF02661">
    <property type="entry name" value="Fic"/>
    <property type="match status" value="1"/>
</dbReference>
<organism evidence="9 10">
    <name type="scientific">Cereibacter changlensis</name>
    <dbReference type="NCBI Taxonomy" id="402884"/>
    <lineage>
        <taxon>Bacteria</taxon>
        <taxon>Pseudomonadati</taxon>
        <taxon>Pseudomonadota</taxon>
        <taxon>Alphaproteobacteria</taxon>
        <taxon>Rhodobacterales</taxon>
        <taxon>Paracoccaceae</taxon>
        <taxon>Cereibacter</taxon>
    </lineage>
</organism>
<keyword evidence="1" id="KW-0808">Transferase</keyword>
<name>A0A4U0YS62_9RHOB</name>
<dbReference type="PANTHER" id="PTHR39560:SF1">
    <property type="entry name" value="PROTEIN ADENYLYLTRANSFERASE FIC-RELATED"/>
    <property type="match status" value="1"/>
</dbReference>
<feature type="domain" description="Fido" evidence="8">
    <location>
        <begin position="57"/>
        <end position="194"/>
    </location>
</feature>
<evidence type="ECO:0000313" key="10">
    <source>
        <dbReference type="Proteomes" id="UP000306340"/>
    </source>
</evidence>
<dbReference type="AlphaFoldDB" id="A0A4U0YS62"/>
<dbReference type="EMBL" id="SWAU01000188">
    <property type="protein sequence ID" value="TKA95422.1"/>
    <property type="molecule type" value="Genomic_DNA"/>
</dbReference>
<protein>
    <recommendedName>
        <fullName evidence="5">protein adenylyltransferase</fullName>
        <ecNumber evidence="5">2.7.7.108</ecNumber>
    </recommendedName>
</protein>
<reference evidence="9 10" key="1">
    <citation type="submission" date="2019-04" db="EMBL/GenBank/DDBJ databases">
        <title>Crypto-aerobic microbial life in anoxic (sulfidic) marine sediments.</title>
        <authorList>
            <person name="Bhattacharya S."/>
            <person name="Roy C."/>
            <person name="Mondal N."/>
            <person name="Sarkar J."/>
            <person name="Mandal S."/>
            <person name="Rameez M.J."/>
            <person name="Ghosh W."/>
        </authorList>
    </citation>
    <scope>NUCLEOTIDE SEQUENCE [LARGE SCALE GENOMIC DNA]</scope>
    <source>
        <strain evidence="9 10">SBBC</strain>
    </source>
</reference>
<keyword evidence="2" id="KW-0548">Nucleotidyltransferase</keyword>
<evidence type="ECO:0000256" key="2">
    <source>
        <dbReference type="ARBA" id="ARBA00022695"/>
    </source>
</evidence>
<gene>
    <name evidence="9" type="ORF">FAZ78_16945</name>
</gene>
<dbReference type="RefSeq" id="WP_136793624.1">
    <property type="nucleotide sequence ID" value="NZ_SWAU01000188.1"/>
</dbReference>
<dbReference type="Proteomes" id="UP000306340">
    <property type="component" value="Unassembled WGS sequence"/>
</dbReference>
<proteinExistence type="predicted"/>
<dbReference type="InterPro" id="IPR003812">
    <property type="entry name" value="Fido"/>
</dbReference>
<evidence type="ECO:0000256" key="6">
    <source>
        <dbReference type="ARBA" id="ARBA00047939"/>
    </source>
</evidence>
<dbReference type="SUPFAM" id="SSF140931">
    <property type="entry name" value="Fic-like"/>
    <property type="match status" value="1"/>
</dbReference>
<dbReference type="Gene3D" id="1.10.3290.10">
    <property type="entry name" value="Fido-like domain"/>
    <property type="match status" value="1"/>
</dbReference>
<evidence type="ECO:0000256" key="4">
    <source>
        <dbReference type="ARBA" id="ARBA00022840"/>
    </source>
</evidence>
<sequence>MARYEGGEQGLYPGTNVLINKLNISDQAELDAAEAAIVLLATFELSQRPLPEPPSGPGFQYFLSIHRALFQDVYAWAGQIRDLDIAKGQTRFANFRYIASEGNRLTEALAEESWLAGLNTGQFASRMAYYMGELNVLHPFREGNGRALREYVRYLAGRAGHPLSWHGVTSDEMIAASISAYQSDHRPLEVIILRQIAASSQA</sequence>
<accession>A0A4U0YS62</accession>
<keyword evidence="4" id="KW-0067">ATP-binding</keyword>
<dbReference type="InterPro" id="IPR036597">
    <property type="entry name" value="Fido-like_dom_sf"/>
</dbReference>
<evidence type="ECO:0000256" key="3">
    <source>
        <dbReference type="ARBA" id="ARBA00022741"/>
    </source>
</evidence>
<evidence type="ECO:0000256" key="7">
    <source>
        <dbReference type="ARBA" id="ARBA00048696"/>
    </source>
</evidence>
<evidence type="ECO:0000259" key="8">
    <source>
        <dbReference type="PROSITE" id="PS51459"/>
    </source>
</evidence>
<comment type="caution">
    <text evidence="9">The sequence shown here is derived from an EMBL/GenBank/DDBJ whole genome shotgun (WGS) entry which is preliminary data.</text>
</comment>
<evidence type="ECO:0000313" key="9">
    <source>
        <dbReference type="EMBL" id="TKA95422.1"/>
    </source>
</evidence>
<dbReference type="PANTHER" id="PTHR39560">
    <property type="entry name" value="PROTEIN ADENYLYLTRANSFERASE FIC-RELATED"/>
    <property type="match status" value="1"/>
</dbReference>
<keyword evidence="3" id="KW-0547">Nucleotide-binding</keyword>